<proteinExistence type="predicted"/>
<evidence type="ECO:0000313" key="1">
    <source>
        <dbReference type="EMBL" id="MFD2915481.1"/>
    </source>
</evidence>
<organism evidence="1 2">
    <name type="scientific">Psychroserpens luteus</name>
    <dbReference type="NCBI Taxonomy" id="1434066"/>
    <lineage>
        <taxon>Bacteria</taxon>
        <taxon>Pseudomonadati</taxon>
        <taxon>Bacteroidota</taxon>
        <taxon>Flavobacteriia</taxon>
        <taxon>Flavobacteriales</taxon>
        <taxon>Flavobacteriaceae</taxon>
        <taxon>Psychroserpens</taxon>
    </lineage>
</organism>
<comment type="caution">
    <text evidence="1">The sequence shown here is derived from an EMBL/GenBank/DDBJ whole genome shotgun (WGS) entry which is preliminary data.</text>
</comment>
<reference evidence="2" key="1">
    <citation type="journal article" date="2019" name="Int. J. Syst. Evol. Microbiol.">
        <title>The Global Catalogue of Microorganisms (GCM) 10K type strain sequencing project: providing services to taxonomists for standard genome sequencing and annotation.</title>
        <authorList>
            <consortium name="The Broad Institute Genomics Platform"/>
            <consortium name="The Broad Institute Genome Sequencing Center for Infectious Disease"/>
            <person name="Wu L."/>
            <person name="Ma J."/>
        </authorList>
    </citation>
    <scope>NUCLEOTIDE SEQUENCE [LARGE SCALE GENOMIC DNA]</scope>
    <source>
        <strain evidence="2">KCTC 32514</strain>
    </source>
</reference>
<name>A0ABW5ZSZ4_9FLAO</name>
<sequence>MEKATIHTTNHCATLTRTMGIFDFWKKKQNSESNTEEIPFHKKIAVDLQNKTQAEKGTVEKYWFENENIGLKKTLFHRISIPLKPFDSGIEYESQPVETIMIIEWMNLNLSNPDDLDGISIQTDKDSETEASIYVGNAHNPFDIFNLTLNKIDEINYRATGKIMVDFEHEMVAKNETFEFDTTIEFKKTE</sequence>
<accession>A0ABW5ZSZ4</accession>
<dbReference type="Proteomes" id="UP001597548">
    <property type="component" value="Unassembled WGS sequence"/>
</dbReference>
<protein>
    <submittedName>
        <fullName evidence="1">Uncharacterized protein</fullName>
    </submittedName>
</protein>
<keyword evidence="2" id="KW-1185">Reference proteome</keyword>
<dbReference type="EMBL" id="JBHUOS010000006">
    <property type="protein sequence ID" value="MFD2915481.1"/>
    <property type="molecule type" value="Genomic_DNA"/>
</dbReference>
<gene>
    <name evidence="1" type="ORF">ACFS29_07525</name>
</gene>
<dbReference type="RefSeq" id="WP_379660188.1">
    <property type="nucleotide sequence ID" value="NZ_JBHUOS010000006.1"/>
</dbReference>
<evidence type="ECO:0000313" key="2">
    <source>
        <dbReference type="Proteomes" id="UP001597548"/>
    </source>
</evidence>